<evidence type="ECO:0000256" key="3">
    <source>
        <dbReference type="ARBA" id="ARBA00012856"/>
    </source>
</evidence>
<dbReference type="UniPathway" id="UPA00077">
    <property type="reaction ID" value="UER00158"/>
</dbReference>
<evidence type="ECO:0000256" key="2">
    <source>
        <dbReference type="ARBA" id="ARBA00009539"/>
    </source>
</evidence>
<dbReference type="InterPro" id="IPR001796">
    <property type="entry name" value="DHFR_dom"/>
</dbReference>
<name>A0A6B8VRT3_9CORY</name>
<dbReference type="PROSITE" id="PS51330">
    <property type="entry name" value="DHFR_2"/>
    <property type="match status" value="1"/>
</dbReference>
<accession>A0A6B8VRT3</accession>
<comment type="similarity">
    <text evidence="2">Belongs to the dihydrofolate reductase family.</text>
</comment>
<gene>
    <name evidence="8" type="primary">folA</name>
    <name evidence="8" type="ORF">CKALI_08605</name>
</gene>
<organism evidence="8 9">
    <name type="scientific">Corynebacterium kalinowskii</name>
    <dbReference type="NCBI Taxonomy" id="2675216"/>
    <lineage>
        <taxon>Bacteria</taxon>
        <taxon>Bacillati</taxon>
        <taxon>Actinomycetota</taxon>
        <taxon>Actinomycetes</taxon>
        <taxon>Mycobacteriales</taxon>
        <taxon>Corynebacteriaceae</taxon>
        <taxon>Corynebacterium</taxon>
    </lineage>
</organism>
<dbReference type="GO" id="GO:0005829">
    <property type="term" value="C:cytosol"/>
    <property type="evidence" value="ECO:0007669"/>
    <property type="project" value="TreeGrafter"/>
</dbReference>
<protein>
    <recommendedName>
        <fullName evidence="3">dihydrofolate reductase</fullName>
        <ecNumber evidence="3">1.5.1.3</ecNumber>
    </recommendedName>
</protein>
<keyword evidence="9" id="KW-1185">Reference proteome</keyword>
<dbReference type="GO" id="GO:0046655">
    <property type="term" value="P:folic acid metabolic process"/>
    <property type="evidence" value="ECO:0007669"/>
    <property type="project" value="TreeGrafter"/>
</dbReference>
<keyword evidence="4" id="KW-0554">One-carbon metabolism</keyword>
<feature type="domain" description="DHFR" evidence="7">
    <location>
        <begin position="1"/>
        <end position="165"/>
    </location>
</feature>
<dbReference type="EC" id="1.5.1.3" evidence="3"/>
<evidence type="ECO:0000256" key="5">
    <source>
        <dbReference type="ARBA" id="ARBA00022857"/>
    </source>
</evidence>
<dbReference type="Proteomes" id="UP000427071">
    <property type="component" value="Chromosome"/>
</dbReference>
<dbReference type="InterPro" id="IPR024072">
    <property type="entry name" value="DHFR-like_dom_sf"/>
</dbReference>
<evidence type="ECO:0000256" key="4">
    <source>
        <dbReference type="ARBA" id="ARBA00022563"/>
    </source>
</evidence>
<dbReference type="GO" id="GO:0046654">
    <property type="term" value="P:tetrahydrofolate biosynthetic process"/>
    <property type="evidence" value="ECO:0007669"/>
    <property type="project" value="UniProtKB-UniPathway"/>
</dbReference>
<sequence>MLQAIWAQSRDGIIGDGVDMPWHLPEDLKHLKATTLGSPVIMGRATWESIPERFRPLPGRENYVLSSREPGDWSRGAQVITTLPDTDAWIMGGGRVYADTLPQVTRVIVTEIDTKLSSTKNAVYAPALDEFKLVAETPWQISEQGHLLSDPDKTPLNYRFLTYERSSR</sequence>
<dbReference type="GO" id="GO:0006730">
    <property type="term" value="P:one-carbon metabolic process"/>
    <property type="evidence" value="ECO:0007669"/>
    <property type="project" value="UniProtKB-KW"/>
</dbReference>
<dbReference type="KEGG" id="ckw:CKALI_08605"/>
<dbReference type="GO" id="GO:0004146">
    <property type="term" value="F:dihydrofolate reductase activity"/>
    <property type="evidence" value="ECO:0007669"/>
    <property type="project" value="UniProtKB-EC"/>
</dbReference>
<dbReference type="PANTHER" id="PTHR48069:SF3">
    <property type="entry name" value="DIHYDROFOLATE REDUCTASE"/>
    <property type="match status" value="1"/>
</dbReference>
<dbReference type="InterPro" id="IPR012259">
    <property type="entry name" value="DHFR"/>
</dbReference>
<keyword evidence="5" id="KW-0521">NADP</keyword>
<dbReference type="CDD" id="cd00209">
    <property type="entry name" value="DHFR"/>
    <property type="match status" value="1"/>
</dbReference>
<keyword evidence="6 8" id="KW-0560">Oxidoreductase</keyword>
<evidence type="ECO:0000259" key="7">
    <source>
        <dbReference type="PROSITE" id="PS51330"/>
    </source>
</evidence>
<dbReference type="Gene3D" id="3.40.430.10">
    <property type="entry name" value="Dihydrofolate Reductase, subunit A"/>
    <property type="match status" value="1"/>
</dbReference>
<evidence type="ECO:0000256" key="6">
    <source>
        <dbReference type="ARBA" id="ARBA00023002"/>
    </source>
</evidence>
<dbReference type="EMBL" id="CP046452">
    <property type="protein sequence ID" value="QGU02581.1"/>
    <property type="molecule type" value="Genomic_DNA"/>
</dbReference>
<comment type="pathway">
    <text evidence="1">Cofactor biosynthesis; tetrahydrofolate biosynthesis; 5,6,7,8-tetrahydrofolate from 7,8-dihydrofolate: step 1/1.</text>
</comment>
<proteinExistence type="inferred from homology"/>
<dbReference type="PRINTS" id="PR00070">
    <property type="entry name" value="DHFR"/>
</dbReference>
<dbReference type="RefSeq" id="WP_156192930.1">
    <property type="nucleotide sequence ID" value="NZ_CP046452.1"/>
</dbReference>
<evidence type="ECO:0000313" key="8">
    <source>
        <dbReference type="EMBL" id="QGU02581.1"/>
    </source>
</evidence>
<dbReference type="GO" id="GO:0050661">
    <property type="term" value="F:NADP binding"/>
    <property type="evidence" value="ECO:0007669"/>
    <property type="project" value="InterPro"/>
</dbReference>
<evidence type="ECO:0000313" key="9">
    <source>
        <dbReference type="Proteomes" id="UP000427071"/>
    </source>
</evidence>
<dbReference type="PANTHER" id="PTHR48069">
    <property type="entry name" value="DIHYDROFOLATE REDUCTASE"/>
    <property type="match status" value="1"/>
</dbReference>
<dbReference type="AlphaFoldDB" id="A0A6B8VRT3"/>
<reference evidence="9" key="1">
    <citation type="submission" date="2019-11" db="EMBL/GenBank/DDBJ databases">
        <title>Complete genome sequence of Corynebacterium kalinowskii 1959, a novel Corynebacterium species isolated from soil of a small paddock in Vilsendorf, Germany.</title>
        <authorList>
            <person name="Schaffert L."/>
            <person name="Ruwe M."/>
            <person name="Milse J."/>
            <person name="Hanuschka K."/>
            <person name="Ortseifen V."/>
            <person name="Droste J."/>
            <person name="Brandt D."/>
            <person name="Schlueter L."/>
            <person name="Kutter Y."/>
            <person name="Vinke S."/>
            <person name="Viehoefer P."/>
            <person name="Jacob L."/>
            <person name="Luebke N.-C."/>
            <person name="Schulte-Berndt E."/>
            <person name="Hain C."/>
            <person name="Linder M."/>
            <person name="Schmidt P."/>
            <person name="Wollenschlaeger L."/>
            <person name="Luttermann T."/>
            <person name="Thieme E."/>
            <person name="Hassa J."/>
            <person name="Haak M."/>
            <person name="Wittchen M."/>
            <person name="Mentz A."/>
            <person name="Persicke M."/>
            <person name="Busche T."/>
            <person name="Ruckert C."/>
        </authorList>
    </citation>
    <scope>NUCLEOTIDE SEQUENCE [LARGE SCALE GENOMIC DNA]</scope>
    <source>
        <strain evidence="9">1959</strain>
    </source>
</reference>
<dbReference type="GO" id="GO:0046452">
    <property type="term" value="P:dihydrofolate metabolic process"/>
    <property type="evidence" value="ECO:0007669"/>
    <property type="project" value="TreeGrafter"/>
</dbReference>
<dbReference type="Pfam" id="PF00186">
    <property type="entry name" value="DHFR_1"/>
    <property type="match status" value="1"/>
</dbReference>
<dbReference type="SUPFAM" id="SSF53597">
    <property type="entry name" value="Dihydrofolate reductase-like"/>
    <property type="match status" value="1"/>
</dbReference>
<evidence type="ECO:0000256" key="1">
    <source>
        <dbReference type="ARBA" id="ARBA00004903"/>
    </source>
</evidence>